<dbReference type="AlphaFoldDB" id="A0A934MFI1"/>
<dbReference type="Proteomes" id="UP000609531">
    <property type="component" value="Unassembled WGS sequence"/>
</dbReference>
<dbReference type="EMBL" id="JAEKJA010000035">
    <property type="protein sequence ID" value="MBJ3778692.1"/>
    <property type="molecule type" value="Genomic_DNA"/>
</dbReference>
<feature type="region of interest" description="Disordered" evidence="1">
    <location>
        <begin position="1"/>
        <end position="27"/>
    </location>
</feature>
<sequence length="279" mass="29302">MRRFADTLPTLRDPAASPSLTPEPGFTPAVIARAFGPRPLPGGDPVTAETVGGTLERAFARLDRGGPVAPGGSASPRLAFPGAGEVPPVAPSRRTSPIPPLDGAASAPDDRLAQAVAAAQKEAEAQKSAAMETVREVERRTAKRALEEARAAWCREEAEVIHGRIEPLFEALHRRLSDAFGAALAPIAETAIRDAALRRFASVLDDLIGPEAAEPAVTIKGPADLLDALRSRFGERAGVNFIEETTVELSVDVGDTRLETVVGAWADDLATSVSARDVQ</sequence>
<comment type="caution">
    <text evidence="2">The sequence shown here is derived from an EMBL/GenBank/DDBJ whole genome shotgun (WGS) entry which is preliminary data.</text>
</comment>
<organism evidence="2 3">
    <name type="scientific">Acuticoccus mangrovi</name>
    <dbReference type="NCBI Taxonomy" id="2796142"/>
    <lineage>
        <taxon>Bacteria</taxon>
        <taxon>Pseudomonadati</taxon>
        <taxon>Pseudomonadota</taxon>
        <taxon>Alphaproteobacteria</taxon>
        <taxon>Hyphomicrobiales</taxon>
        <taxon>Amorphaceae</taxon>
        <taxon>Acuticoccus</taxon>
    </lineage>
</organism>
<evidence type="ECO:0000313" key="2">
    <source>
        <dbReference type="EMBL" id="MBJ3778692.1"/>
    </source>
</evidence>
<keyword evidence="3" id="KW-1185">Reference proteome</keyword>
<protein>
    <submittedName>
        <fullName evidence="2">Uncharacterized protein</fullName>
    </submittedName>
</protein>
<proteinExistence type="predicted"/>
<accession>A0A934MFI1</accession>
<evidence type="ECO:0000256" key="1">
    <source>
        <dbReference type="SAM" id="MobiDB-lite"/>
    </source>
</evidence>
<evidence type="ECO:0000313" key="3">
    <source>
        <dbReference type="Proteomes" id="UP000609531"/>
    </source>
</evidence>
<reference evidence="2" key="1">
    <citation type="submission" date="2020-12" db="EMBL/GenBank/DDBJ databases">
        <title>Bacterial taxonomy.</title>
        <authorList>
            <person name="Pan X."/>
        </authorList>
    </citation>
    <scope>NUCLEOTIDE SEQUENCE</scope>
    <source>
        <strain evidence="2">B2012</strain>
    </source>
</reference>
<name>A0A934MFI1_9HYPH</name>
<dbReference type="RefSeq" id="WP_198884595.1">
    <property type="nucleotide sequence ID" value="NZ_JAEKJA010000035.1"/>
</dbReference>
<feature type="compositionally biased region" description="Low complexity" evidence="1">
    <location>
        <begin position="66"/>
        <end position="76"/>
    </location>
</feature>
<feature type="region of interest" description="Disordered" evidence="1">
    <location>
        <begin position="66"/>
        <end position="97"/>
    </location>
</feature>
<gene>
    <name evidence="2" type="ORF">JCR33_23530</name>
</gene>